<feature type="transmembrane region" description="Helical" evidence="1">
    <location>
        <begin position="40"/>
        <end position="57"/>
    </location>
</feature>
<dbReference type="Pfam" id="PF04982">
    <property type="entry name" value="TM_HPP"/>
    <property type="match status" value="1"/>
</dbReference>
<dbReference type="InterPro" id="IPR058581">
    <property type="entry name" value="TM_HPP"/>
</dbReference>
<keyword evidence="4" id="KW-1185">Reference proteome</keyword>
<gene>
    <name evidence="3" type="ORF">GCM10011502_24480</name>
</gene>
<dbReference type="PANTHER" id="PTHR33741">
    <property type="entry name" value="TRANSMEMBRANE PROTEIN DDB_G0269096-RELATED"/>
    <property type="match status" value="1"/>
</dbReference>
<feature type="domain" description="HPP transmembrane region" evidence="2">
    <location>
        <begin position="17"/>
        <end position="158"/>
    </location>
</feature>
<reference evidence="4" key="1">
    <citation type="journal article" date="2019" name="Int. J. Syst. Evol. Microbiol.">
        <title>The Global Catalogue of Microorganisms (GCM) 10K type strain sequencing project: providing services to taxonomists for standard genome sequencing and annotation.</title>
        <authorList>
            <consortium name="The Broad Institute Genomics Platform"/>
            <consortium name="The Broad Institute Genome Sequencing Center for Infectious Disease"/>
            <person name="Wu L."/>
            <person name="Ma J."/>
        </authorList>
    </citation>
    <scope>NUCLEOTIDE SEQUENCE [LARGE SCALE GENOMIC DNA]</scope>
    <source>
        <strain evidence="4">CGMCC 1.15923</strain>
    </source>
</reference>
<sequence length="162" mass="17246">MNNESGVFNLCSRYSPLVAGVGAMLCITILARLDGLGASNLWLMASFGATMVILFGLPESPLARPANIFFGHVLTTLVGLVILTLCGVQPWSLGLAVGIAVSLMLLTNTTHPPAGANPLIVMLGGQDWNFLWSPVALGASLIIIGGVVFHRCTGRRYPVRWW</sequence>
<feature type="transmembrane region" description="Helical" evidence="1">
    <location>
        <begin position="69"/>
        <end position="86"/>
    </location>
</feature>
<organism evidence="3 4">
    <name type="scientific">Oceanisphaera marina</name>
    <dbReference type="NCBI Taxonomy" id="2017550"/>
    <lineage>
        <taxon>Bacteria</taxon>
        <taxon>Pseudomonadati</taxon>
        <taxon>Pseudomonadota</taxon>
        <taxon>Gammaproteobacteria</taxon>
        <taxon>Aeromonadales</taxon>
        <taxon>Aeromonadaceae</taxon>
        <taxon>Oceanisphaera</taxon>
    </lineage>
</organism>
<comment type="caution">
    <text evidence="3">The sequence shown here is derived from an EMBL/GenBank/DDBJ whole genome shotgun (WGS) entry which is preliminary data.</text>
</comment>
<evidence type="ECO:0000313" key="4">
    <source>
        <dbReference type="Proteomes" id="UP000646152"/>
    </source>
</evidence>
<feature type="transmembrane region" description="Helical" evidence="1">
    <location>
        <begin position="93"/>
        <end position="110"/>
    </location>
</feature>
<protein>
    <recommendedName>
        <fullName evidence="2">HPP transmembrane region domain-containing protein</fullName>
    </recommendedName>
</protein>
<dbReference type="RefSeq" id="WP_188630421.1">
    <property type="nucleotide sequence ID" value="NZ_BMKE01000022.1"/>
</dbReference>
<evidence type="ECO:0000259" key="2">
    <source>
        <dbReference type="Pfam" id="PF04982"/>
    </source>
</evidence>
<keyword evidence="1" id="KW-0812">Transmembrane</keyword>
<evidence type="ECO:0000256" key="1">
    <source>
        <dbReference type="SAM" id="Phobius"/>
    </source>
</evidence>
<proteinExistence type="predicted"/>
<dbReference type="InterPro" id="IPR007065">
    <property type="entry name" value="HPP"/>
</dbReference>
<keyword evidence="1" id="KW-1133">Transmembrane helix</keyword>
<evidence type="ECO:0000313" key="3">
    <source>
        <dbReference type="EMBL" id="GGB50452.1"/>
    </source>
</evidence>
<name>A0ABQ1ITS2_9GAMM</name>
<feature type="transmembrane region" description="Helical" evidence="1">
    <location>
        <begin position="130"/>
        <end position="150"/>
    </location>
</feature>
<dbReference type="EMBL" id="BMKE01000022">
    <property type="protein sequence ID" value="GGB50452.1"/>
    <property type="molecule type" value="Genomic_DNA"/>
</dbReference>
<accession>A0ABQ1ITS2</accession>
<dbReference type="Proteomes" id="UP000646152">
    <property type="component" value="Unassembled WGS sequence"/>
</dbReference>
<dbReference type="PANTHER" id="PTHR33741:SF5">
    <property type="entry name" value="TRANSMEMBRANE PROTEIN DDB_G0269096-RELATED"/>
    <property type="match status" value="1"/>
</dbReference>
<feature type="transmembrane region" description="Helical" evidence="1">
    <location>
        <begin position="14"/>
        <end position="33"/>
    </location>
</feature>
<keyword evidence="1" id="KW-0472">Membrane</keyword>